<proteinExistence type="predicted"/>
<feature type="compositionally biased region" description="Basic and acidic residues" evidence="1">
    <location>
        <begin position="442"/>
        <end position="472"/>
    </location>
</feature>
<feature type="compositionally biased region" description="Low complexity" evidence="1">
    <location>
        <begin position="324"/>
        <end position="342"/>
    </location>
</feature>
<feature type="compositionally biased region" description="Pro residues" evidence="1">
    <location>
        <begin position="278"/>
        <end position="287"/>
    </location>
</feature>
<accession>A0ABT7GWS8</accession>
<feature type="region of interest" description="Disordered" evidence="1">
    <location>
        <begin position="1"/>
        <end position="129"/>
    </location>
</feature>
<feature type="region of interest" description="Disordered" evidence="1">
    <location>
        <begin position="243"/>
        <end position="289"/>
    </location>
</feature>
<reference evidence="2 3" key="1">
    <citation type="submission" date="2023-05" db="EMBL/GenBank/DDBJ databases">
        <title>Sequencing and Assembly of Streptomyces sp. NP73.</title>
        <authorList>
            <person name="Konwar A.N."/>
            <person name="Saikia K."/>
            <person name="Thakur D."/>
        </authorList>
    </citation>
    <scope>NUCLEOTIDE SEQUENCE [LARGE SCALE GENOMIC DNA]</scope>
    <source>
        <strain evidence="2 3">NP73</strain>
    </source>
</reference>
<feature type="region of interest" description="Disordered" evidence="1">
    <location>
        <begin position="442"/>
        <end position="490"/>
    </location>
</feature>
<organism evidence="2 3">
    <name type="scientific">Streptomyces katrae</name>
    <dbReference type="NCBI Taxonomy" id="68223"/>
    <lineage>
        <taxon>Bacteria</taxon>
        <taxon>Bacillati</taxon>
        <taxon>Actinomycetota</taxon>
        <taxon>Actinomycetes</taxon>
        <taxon>Kitasatosporales</taxon>
        <taxon>Streptomycetaceae</taxon>
        <taxon>Streptomyces</taxon>
    </lineage>
</organism>
<evidence type="ECO:0000313" key="3">
    <source>
        <dbReference type="Proteomes" id="UP001223390"/>
    </source>
</evidence>
<feature type="compositionally biased region" description="Pro residues" evidence="1">
    <location>
        <begin position="253"/>
        <end position="270"/>
    </location>
</feature>
<dbReference type="RefSeq" id="WP_285343474.1">
    <property type="nucleotide sequence ID" value="NZ_JASITI010000022.1"/>
</dbReference>
<protein>
    <submittedName>
        <fullName evidence="2">Uncharacterized protein</fullName>
    </submittedName>
</protein>
<comment type="caution">
    <text evidence="2">The sequence shown here is derived from an EMBL/GenBank/DDBJ whole genome shotgun (WGS) entry which is preliminary data.</text>
</comment>
<evidence type="ECO:0000256" key="1">
    <source>
        <dbReference type="SAM" id="MobiDB-lite"/>
    </source>
</evidence>
<feature type="compositionally biased region" description="Low complexity" evidence="1">
    <location>
        <begin position="34"/>
        <end position="61"/>
    </location>
</feature>
<keyword evidence="3" id="KW-1185">Reference proteome</keyword>
<feature type="region of interest" description="Disordered" evidence="1">
    <location>
        <begin position="322"/>
        <end position="348"/>
    </location>
</feature>
<feature type="compositionally biased region" description="Pro residues" evidence="1">
    <location>
        <begin position="21"/>
        <end position="33"/>
    </location>
</feature>
<dbReference type="EMBL" id="JASITI010000022">
    <property type="protein sequence ID" value="MDK9497761.1"/>
    <property type="molecule type" value="Genomic_DNA"/>
</dbReference>
<dbReference type="Proteomes" id="UP001223390">
    <property type="component" value="Unassembled WGS sequence"/>
</dbReference>
<sequence>MTENGQGGVPQPGTPHQAQPVPAPGYPQQPGPQPGEAWGTPPAYGYPAAQDPQAAPAAQEYSGPYESAYEPPPQPGQPAYGYPPPAGHVVGPGFEGPGDPHGYGYPPLPDAATQYIPPVPPGPAAPHEQATQYIPPVPAQPHEQATQYIPPVQADPGAAHEQATRYIPPVPAAGAGDAATQYIPPVPAAGLHEQATQHIAQVPAAAGEAATQYIPPVPAGAAPAAGPAEEFDALFRADGDADAAGHTQQLPPVRDPGPRRTPPPAPPQRHGPPQQQYAPPPPPPPAPARRIPPAVIAAAVFGLVVAGLGVGALLSDGKAQNTDPGAVAPAASGSANSGAAPGEEAVDPARPQAVQLDKLLEDASDSRTAVIKAVDDIKDCKNLTQAAQDLREAARQREGLVTRLQELKIDLLPNHARLSASLTKAWKASADADNSYADWADDVARDKGGCGGKDDKGKGDGGDKDGKAKVTDDAQDGNKSSAEATRAKESAATMWNTIAAKYGLTKRDKSQL</sequence>
<name>A0ABT7GWS8_9ACTN</name>
<feature type="compositionally biased region" description="Gly residues" evidence="1">
    <location>
        <begin position="1"/>
        <end position="10"/>
    </location>
</feature>
<gene>
    <name evidence="2" type="ORF">QEZ40_002705</name>
</gene>
<feature type="compositionally biased region" description="Pro residues" evidence="1">
    <location>
        <begin position="70"/>
        <end position="86"/>
    </location>
</feature>
<evidence type="ECO:0000313" key="2">
    <source>
        <dbReference type="EMBL" id="MDK9497761.1"/>
    </source>
</evidence>